<dbReference type="InterPro" id="IPR012338">
    <property type="entry name" value="Beta-lactam/transpept-like"/>
</dbReference>
<keyword evidence="4" id="KW-1185">Reference proteome</keyword>
<dbReference type="PANTHER" id="PTHR46825">
    <property type="entry name" value="D-ALANYL-D-ALANINE-CARBOXYPEPTIDASE/ENDOPEPTIDASE AMPH"/>
    <property type="match status" value="1"/>
</dbReference>
<dbReference type="InterPro" id="IPR001466">
    <property type="entry name" value="Beta-lactam-related"/>
</dbReference>
<dbReference type="EMBL" id="VJMH01005161">
    <property type="protein sequence ID" value="KAF0699689.1"/>
    <property type="molecule type" value="Genomic_DNA"/>
</dbReference>
<dbReference type="Gene3D" id="3.40.710.10">
    <property type="entry name" value="DD-peptidase/beta-lactamase superfamily"/>
    <property type="match status" value="1"/>
</dbReference>
<proteinExistence type="predicted"/>
<accession>A0A485KP06</accession>
<dbReference type="Proteomes" id="UP000332933">
    <property type="component" value="Unassembled WGS sequence"/>
</dbReference>
<dbReference type="PANTHER" id="PTHR46825:SF9">
    <property type="entry name" value="BETA-LACTAMASE-RELATED DOMAIN-CONTAINING PROTEIN"/>
    <property type="match status" value="1"/>
</dbReference>
<dbReference type="EMBL" id="CAADRA010005182">
    <property type="protein sequence ID" value="VFT86645.1"/>
    <property type="molecule type" value="Genomic_DNA"/>
</dbReference>
<evidence type="ECO:0000313" key="3">
    <source>
        <dbReference type="EMBL" id="VFT86645.1"/>
    </source>
</evidence>
<gene>
    <name evidence="3" type="primary">Aste57867_9766</name>
    <name evidence="2" type="ORF">As57867_009727</name>
    <name evidence="3" type="ORF">ASTE57867_9766</name>
</gene>
<dbReference type="OrthoDB" id="58460at2759"/>
<name>A0A485KP06_9STRA</name>
<dbReference type="AlphaFoldDB" id="A0A485KP06"/>
<feature type="domain" description="Beta-lactamase-related" evidence="1">
    <location>
        <begin position="4"/>
        <end position="333"/>
    </location>
</feature>
<dbReference type="InterPro" id="IPR050491">
    <property type="entry name" value="AmpC-like"/>
</dbReference>
<evidence type="ECO:0000313" key="4">
    <source>
        <dbReference type="Proteomes" id="UP000332933"/>
    </source>
</evidence>
<evidence type="ECO:0000259" key="1">
    <source>
        <dbReference type="Pfam" id="PF00144"/>
    </source>
</evidence>
<sequence>MAIAFVEKQMQEHPIPGLSLSVVYKNETVIAQGFGTKQFGKTNTPVTASTLFQIGSYTKTFIALGIAKLVGHFRVDEGVMQWTDSVKQHLPWFELIDKYAEKYTTIGDLLAMNSVFGDHDGDPAWLVGVYPTEKDLVKSFRHLNTTRSLRPGYAYSNLNFEILGQVIAEVTNQTWMAYIKATYLDPLGMNETFSQPADAPIQDDLSFGHFTCGGKLIGPFDLLTSTMVALPPLNVHFAAVSMVTSANDLAKLSHFLFRHGHGILRSPQIIPEMTTGYHSPDGNVVAAGYGFDVVGNVMYGFDYYEKGGDTMAFKLRNGFIPSEGLAITVGTNVECSELVTSAERFLVERMRSYLLGIFLDVPVHELDAAFLRASANLPPAVPGTCDPHYFGGEPWGPHGATIPVAVQDKLVGTYVVTESPVYYGNITVFKTNASALFLRWGVYTAPVVATADPTAFAVAIEIGAVAFPLQVDGLNTTKPTLSFVGLPLAACVAYVI</sequence>
<dbReference type="SUPFAM" id="SSF56601">
    <property type="entry name" value="beta-lactamase/transpeptidase-like"/>
    <property type="match status" value="1"/>
</dbReference>
<dbReference type="Pfam" id="PF00144">
    <property type="entry name" value="Beta-lactamase"/>
    <property type="match status" value="1"/>
</dbReference>
<organism evidence="3 4">
    <name type="scientific">Aphanomyces stellatus</name>
    <dbReference type="NCBI Taxonomy" id="120398"/>
    <lineage>
        <taxon>Eukaryota</taxon>
        <taxon>Sar</taxon>
        <taxon>Stramenopiles</taxon>
        <taxon>Oomycota</taxon>
        <taxon>Saprolegniomycetes</taxon>
        <taxon>Saprolegniales</taxon>
        <taxon>Verrucalvaceae</taxon>
        <taxon>Aphanomyces</taxon>
    </lineage>
</organism>
<protein>
    <submittedName>
        <fullName evidence="3">Aste57867_9766 protein</fullName>
    </submittedName>
</protein>
<evidence type="ECO:0000313" key="2">
    <source>
        <dbReference type="EMBL" id="KAF0699689.1"/>
    </source>
</evidence>
<reference evidence="2" key="2">
    <citation type="submission" date="2019-06" db="EMBL/GenBank/DDBJ databases">
        <title>Genomics analysis of Aphanomyces spp. identifies a new class of oomycete effector associated with host adaptation.</title>
        <authorList>
            <person name="Gaulin E."/>
        </authorList>
    </citation>
    <scope>NUCLEOTIDE SEQUENCE</scope>
    <source>
        <strain evidence="2">CBS 578.67</strain>
    </source>
</reference>
<reference evidence="3 4" key="1">
    <citation type="submission" date="2019-03" db="EMBL/GenBank/DDBJ databases">
        <authorList>
            <person name="Gaulin E."/>
            <person name="Dumas B."/>
        </authorList>
    </citation>
    <scope>NUCLEOTIDE SEQUENCE [LARGE SCALE GENOMIC DNA]</scope>
    <source>
        <strain evidence="3">CBS 568.67</strain>
    </source>
</reference>